<dbReference type="EMBL" id="CABVQC010000025">
    <property type="protein sequence ID" value="VWB83281.1"/>
    <property type="molecule type" value="Genomic_DNA"/>
</dbReference>
<sequence length="78" mass="9080">MKKTRVFKPVRAGCKPSTRWLCRPSVERERWRRFAEDSFARVKALHERLYPEDAEPNALNAVGRPVFIPPEAMPEGSR</sequence>
<dbReference type="AlphaFoldDB" id="A0A6P2MDX8"/>
<organism evidence="1 2">
    <name type="scientific">Burkholderia aenigmatica</name>
    <dbReference type="NCBI Taxonomy" id="2015348"/>
    <lineage>
        <taxon>Bacteria</taxon>
        <taxon>Pseudomonadati</taxon>
        <taxon>Pseudomonadota</taxon>
        <taxon>Betaproteobacteria</taxon>
        <taxon>Burkholderiales</taxon>
        <taxon>Burkholderiaceae</taxon>
        <taxon>Burkholderia</taxon>
        <taxon>Burkholderia cepacia complex</taxon>
    </lineage>
</organism>
<evidence type="ECO:0000313" key="2">
    <source>
        <dbReference type="Proteomes" id="UP000494261"/>
    </source>
</evidence>
<accession>A0A6P2MDX8</accession>
<dbReference type="Proteomes" id="UP000494261">
    <property type="component" value="Unassembled WGS sequence"/>
</dbReference>
<reference evidence="1 2" key="1">
    <citation type="submission" date="2019-09" db="EMBL/GenBank/DDBJ databases">
        <authorList>
            <person name="Depoorter E."/>
        </authorList>
    </citation>
    <scope>NUCLEOTIDE SEQUENCE [LARGE SCALE GENOMIC DNA]</scope>
    <source>
        <strain evidence="1">LMG 13014</strain>
    </source>
</reference>
<proteinExistence type="predicted"/>
<dbReference type="RefSeq" id="WP_175023637.1">
    <property type="nucleotide sequence ID" value="NZ_CABVQC010000025.1"/>
</dbReference>
<evidence type="ECO:0000313" key="1">
    <source>
        <dbReference type="EMBL" id="VWB83281.1"/>
    </source>
</evidence>
<name>A0A6P2MDX8_9BURK</name>
<gene>
    <name evidence="1" type="ORF">BLA13014_03841</name>
</gene>
<protein>
    <submittedName>
        <fullName evidence="1">Uncharacterized protein</fullName>
    </submittedName>
</protein>